<proteinExistence type="predicted"/>
<sequence>MYSIYLIHFCLGCLWEYSTCLKPGRSRCHKIFKIFDCIFFSIGAIYLFLQLPEKKSITLLTQILKSEQRDDAPSLELRCYFTQEFKLSYWPSLCKKSLLKCLRTITEPLDLGGIIFSNEIMEKRRKTK</sequence>
<name>A0A8D8VU08_9HEMI</name>
<dbReference type="EMBL" id="HBUF01083290">
    <property type="protein sequence ID" value="CAG6633649.1"/>
    <property type="molecule type" value="Transcribed_RNA"/>
</dbReference>
<organism evidence="1">
    <name type="scientific">Cacopsylla melanoneura</name>
    <dbReference type="NCBI Taxonomy" id="428564"/>
    <lineage>
        <taxon>Eukaryota</taxon>
        <taxon>Metazoa</taxon>
        <taxon>Ecdysozoa</taxon>
        <taxon>Arthropoda</taxon>
        <taxon>Hexapoda</taxon>
        <taxon>Insecta</taxon>
        <taxon>Pterygota</taxon>
        <taxon>Neoptera</taxon>
        <taxon>Paraneoptera</taxon>
        <taxon>Hemiptera</taxon>
        <taxon>Sternorrhyncha</taxon>
        <taxon>Psylloidea</taxon>
        <taxon>Psyllidae</taxon>
        <taxon>Psyllinae</taxon>
        <taxon>Cacopsylla</taxon>
    </lineage>
</organism>
<evidence type="ECO:0000313" key="1">
    <source>
        <dbReference type="EMBL" id="CAG6633649.1"/>
    </source>
</evidence>
<dbReference type="AlphaFoldDB" id="A0A8D8VU08"/>
<reference evidence="1" key="1">
    <citation type="submission" date="2021-05" db="EMBL/GenBank/DDBJ databases">
        <authorList>
            <person name="Alioto T."/>
            <person name="Alioto T."/>
            <person name="Gomez Garrido J."/>
        </authorList>
    </citation>
    <scope>NUCLEOTIDE SEQUENCE</scope>
</reference>
<accession>A0A8D8VU08</accession>
<protein>
    <submittedName>
        <fullName evidence="1">Uncharacterized protein</fullName>
    </submittedName>
</protein>